<proteinExistence type="inferred from homology"/>
<dbReference type="PRINTS" id="PR00080">
    <property type="entry name" value="SDRFAMILY"/>
</dbReference>
<keyword evidence="5" id="KW-1185">Reference proteome</keyword>
<accession>A0A8B2NSY9</accession>
<dbReference type="InterPro" id="IPR002347">
    <property type="entry name" value="SDR_fam"/>
</dbReference>
<dbReference type="PANTHER" id="PTHR42760">
    <property type="entry name" value="SHORT-CHAIN DEHYDROGENASES/REDUCTASES FAMILY MEMBER"/>
    <property type="match status" value="1"/>
</dbReference>
<feature type="domain" description="Ketoreductase" evidence="3">
    <location>
        <begin position="3"/>
        <end position="166"/>
    </location>
</feature>
<dbReference type="InterPro" id="IPR020904">
    <property type="entry name" value="Sc_DH/Rdtase_CS"/>
</dbReference>
<dbReference type="PRINTS" id="PR00081">
    <property type="entry name" value="GDHRDH"/>
</dbReference>
<evidence type="ECO:0000313" key="4">
    <source>
        <dbReference type="EMBL" id="RAI01639.1"/>
    </source>
</evidence>
<sequence>MNRLALVTGAARGIGRAIAERLAADGFTVVAADRDLPDAADGITPIRLDVTDRLAVKAALTGLDRPVDVLVNNAGVYSDRPFMELTEADFEAMLAVNLMGVFIVSQEVLRSMPDGGRIVTVSSRSYLGARNMGHYGASKAAVVALTRTMAIEFADRDIAVNAIAPGLVETSILDQLTPERRADLARLQPTGRLGQPQDIAAAAAYLAAPATQFITGQVLIVDGGKSLGGVWM</sequence>
<dbReference type="Gene3D" id="3.40.50.720">
    <property type="entry name" value="NAD(P)-binding Rossmann-like Domain"/>
    <property type="match status" value="1"/>
</dbReference>
<dbReference type="OrthoDB" id="9779623at2"/>
<protein>
    <submittedName>
        <fullName evidence="4">Short-chain dehydrogenase</fullName>
    </submittedName>
</protein>
<dbReference type="Proteomes" id="UP000249590">
    <property type="component" value="Unassembled WGS sequence"/>
</dbReference>
<evidence type="ECO:0000256" key="1">
    <source>
        <dbReference type="ARBA" id="ARBA00006484"/>
    </source>
</evidence>
<dbReference type="SMART" id="SM00822">
    <property type="entry name" value="PKS_KR"/>
    <property type="match status" value="1"/>
</dbReference>
<dbReference type="FunFam" id="3.40.50.720:FF:000084">
    <property type="entry name" value="Short-chain dehydrogenase reductase"/>
    <property type="match status" value="1"/>
</dbReference>
<evidence type="ECO:0000256" key="2">
    <source>
        <dbReference type="ARBA" id="ARBA00023002"/>
    </source>
</evidence>
<dbReference type="SUPFAM" id="SSF51735">
    <property type="entry name" value="NAD(P)-binding Rossmann-fold domains"/>
    <property type="match status" value="1"/>
</dbReference>
<dbReference type="AlphaFoldDB" id="A0A8B2NSY9"/>
<dbReference type="PROSITE" id="PS00061">
    <property type="entry name" value="ADH_SHORT"/>
    <property type="match status" value="1"/>
</dbReference>
<name>A0A8B2NSY9_9HYPH</name>
<evidence type="ECO:0000259" key="3">
    <source>
        <dbReference type="SMART" id="SM00822"/>
    </source>
</evidence>
<dbReference type="GO" id="GO:0016616">
    <property type="term" value="F:oxidoreductase activity, acting on the CH-OH group of donors, NAD or NADP as acceptor"/>
    <property type="evidence" value="ECO:0007669"/>
    <property type="project" value="UniProtKB-ARBA"/>
</dbReference>
<dbReference type="Pfam" id="PF13561">
    <property type="entry name" value="adh_short_C2"/>
    <property type="match status" value="1"/>
</dbReference>
<evidence type="ECO:0000313" key="5">
    <source>
        <dbReference type="Proteomes" id="UP000249590"/>
    </source>
</evidence>
<keyword evidence="2" id="KW-0560">Oxidoreductase</keyword>
<dbReference type="PANTHER" id="PTHR42760:SF133">
    <property type="entry name" value="3-OXOACYL-[ACYL-CARRIER-PROTEIN] REDUCTASE"/>
    <property type="match status" value="1"/>
</dbReference>
<organism evidence="4 5">
    <name type="scientific">Acuticoccus sediminis</name>
    <dbReference type="NCBI Taxonomy" id="2184697"/>
    <lineage>
        <taxon>Bacteria</taxon>
        <taxon>Pseudomonadati</taxon>
        <taxon>Pseudomonadota</taxon>
        <taxon>Alphaproteobacteria</taxon>
        <taxon>Hyphomicrobiales</taxon>
        <taxon>Amorphaceae</taxon>
        <taxon>Acuticoccus</taxon>
    </lineage>
</organism>
<dbReference type="EMBL" id="QHHQ01000002">
    <property type="protein sequence ID" value="RAI01639.1"/>
    <property type="molecule type" value="Genomic_DNA"/>
</dbReference>
<comment type="similarity">
    <text evidence="1">Belongs to the short-chain dehydrogenases/reductases (SDR) family.</text>
</comment>
<dbReference type="CDD" id="cd05233">
    <property type="entry name" value="SDR_c"/>
    <property type="match status" value="1"/>
</dbReference>
<dbReference type="InterPro" id="IPR057326">
    <property type="entry name" value="KR_dom"/>
</dbReference>
<reference evidence="4 5" key="1">
    <citation type="submission" date="2018-05" db="EMBL/GenBank/DDBJ databases">
        <title>Acuticoccus sediminis sp. nov., isolated from deep-sea sediment of Indian Ocean.</title>
        <authorList>
            <person name="Liu X."/>
            <person name="Lai Q."/>
            <person name="Du Y."/>
            <person name="Sun F."/>
            <person name="Zhang X."/>
            <person name="Wang S."/>
            <person name="Shao Z."/>
        </authorList>
    </citation>
    <scope>NUCLEOTIDE SEQUENCE [LARGE SCALE GENOMIC DNA]</scope>
    <source>
        <strain evidence="4 5">PTG4-2</strain>
    </source>
</reference>
<gene>
    <name evidence="4" type="ORF">DLJ53_09490</name>
</gene>
<dbReference type="RefSeq" id="WP_111344633.1">
    <property type="nucleotide sequence ID" value="NZ_JAIWKD010000002.1"/>
</dbReference>
<dbReference type="InterPro" id="IPR036291">
    <property type="entry name" value="NAD(P)-bd_dom_sf"/>
</dbReference>
<comment type="caution">
    <text evidence="4">The sequence shown here is derived from an EMBL/GenBank/DDBJ whole genome shotgun (WGS) entry which is preliminary data.</text>
</comment>